<proteinExistence type="inferred from homology"/>
<feature type="active site" description="Nucleophile" evidence="4">
    <location>
        <position position="57"/>
    </location>
</feature>
<gene>
    <name evidence="4 7" type="primary">truA</name>
    <name evidence="7" type="ORF">FVW20_08125</name>
</gene>
<evidence type="ECO:0000313" key="7">
    <source>
        <dbReference type="EMBL" id="MBG3876978.1"/>
    </source>
</evidence>
<evidence type="ECO:0000256" key="4">
    <source>
        <dbReference type="HAMAP-Rule" id="MF_00171"/>
    </source>
</evidence>
<dbReference type="Gene3D" id="3.30.70.660">
    <property type="entry name" value="Pseudouridine synthase I, catalytic domain, C-terminal subdomain"/>
    <property type="match status" value="1"/>
</dbReference>
<comment type="subunit">
    <text evidence="4">Homodimer.</text>
</comment>
<evidence type="ECO:0000313" key="8">
    <source>
        <dbReference type="Proteomes" id="UP001194469"/>
    </source>
</evidence>
<dbReference type="PANTHER" id="PTHR11142">
    <property type="entry name" value="PSEUDOURIDYLATE SYNTHASE"/>
    <property type="match status" value="1"/>
</dbReference>
<protein>
    <recommendedName>
        <fullName evidence="4">tRNA pseudouridine synthase A</fullName>
        <ecNumber evidence="4">5.4.99.12</ecNumber>
    </recommendedName>
    <alternativeName>
        <fullName evidence="4">tRNA pseudouridine(38-40) synthase</fullName>
    </alternativeName>
    <alternativeName>
        <fullName evidence="4">tRNA pseudouridylate synthase I</fullName>
    </alternativeName>
    <alternativeName>
        <fullName evidence="4">tRNA-uridine isomerase I</fullName>
    </alternativeName>
</protein>
<dbReference type="EMBL" id="VRYY01000201">
    <property type="protein sequence ID" value="MBG3876978.1"/>
    <property type="molecule type" value="Genomic_DNA"/>
</dbReference>
<organism evidence="7 8">
    <name type="scientific">Nitratidesulfovibrio oxamicus</name>
    <dbReference type="NCBI Taxonomy" id="32016"/>
    <lineage>
        <taxon>Bacteria</taxon>
        <taxon>Pseudomonadati</taxon>
        <taxon>Thermodesulfobacteriota</taxon>
        <taxon>Desulfovibrionia</taxon>
        <taxon>Desulfovibrionales</taxon>
        <taxon>Desulfovibrionaceae</taxon>
        <taxon>Nitratidesulfovibrio</taxon>
    </lineage>
</organism>
<keyword evidence="8" id="KW-1185">Reference proteome</keyword>
<comment type="function">
    <text evidence="4">Formation of pseudouridine at positions 38, 39 and 40 in the anticodon stem and loop of transfer RNAs.</text>
</comment>
<dbReference type="EC" id="5.4.99.12" evidence="4"/>
<dbReference type="CDD" id="cd02570">
    <property type="entry name" value="PseudoU_synth_EcTruA"/>
    <property type="match status" value="1"/>
</dbReference>
<dbReference type="Gene3D" id="3.30.70.580">
    <property type="entry name" value="Pseudouridine synthase I, catalytic domain, N-terminal subdomain"/>
    <property type="match status" value="1"/>
</dbReference>
<dbReference type="PIRSF" id="PIRSF001430">
    <property type="entry name" value="tRNA_psdUrid_synth"/>
    <property type="match status" value="1"/>
</dbReference>
<dbReference type="HAMAP" id="MF_00171">
    <property type="entry name" value="TruA"/>
    <property type="match status" value="1"/>
</dbReference>
<dbReference type="PANTHER" id="PTHR11142:SF0">
    <property type="entry name" value="TRNA PSEUDOURIDINE SYNTHASE-LIKE 1"/>
    <property type="match status" value="1"/>
</dbReference>
<dbReference type="Pfam" id="PF01416">
    <property type="entry name" value="PseudoU_synth_1"/>
    <property type="match status" value="2"/>
</dbReference>
<evidence type="ECO:0000256" key="5">
    <source>
        <dbReference type="RuleBase" id="RU003792"/>
    </source>
</evidence>
<keyword evidence="3 4" id="KW-0413">Isomerase</keyword>
<comment type="similarity">
    <text evidence="1 4 5">Belongs to the tRNA pseudouridine synthase TruA family.</text>
</comment>
<evidence type="ECO:0000256" key="1">
    <source>
        <dbReference type="ARBA" id="ARBA00009375"/>
    </source>
</evidence>
<evidence type="ECO:0000256" key="3">
    <source>
        <dbReference type="ARBA" id="ARBA00023235"/>
    </source>
</evidence>
<comment type="caution">
    <text evidence="7">The sequence shown here is derived from an EMBL/GenBank/DDBJ whole genome shotgun (WGS) entry which is preliminary data.</text>
</comment>
<sequence>MARLALTVSYVGTRLAGWQIQARTDRPQPRTVQGELERIAERIVGAPVRLHGAGRTDSGVHAEAQVAHMDVPDHRADLDWQRAFNAGLPDDISVAAVDRVPEDFHARFDARGKTYTYRLWPERRWTPPRLAPFAWATGPLNLDAMDAAAAYLHGMHDFASFQNTGTDIVTTVRTVTRVARRNEGEAPARITLPGAQPLAGAVGTPDIGAGGLRVIAWDFEADGFLKQMVRNMMGLLVAVGRGKLHPDAVPAILAARDRKAAPATAPAQGLTLTRVHY</sequence>
<keyword evidence="2 4" id="KW-0819">tRNA processing</keyword>
<reference evidence="7 8" key="1">
    <citation type="submission" date="2019-08" db="EMBL/GenBank/DDBJ databases">
        <authorList>
            <person name="Luo N."/>
        </authorList>
    </citation>
    <scope>NUCLEOTIDE SEQUENCE [LARGE SCALE GENOMIC DNA]</scope>
    <source>
        <strain evidence="7 8">NCIMB 9442</strain>
    </source>
</reference>
<dbReference type="Proteomes" id="UP001194469">
    <property type="component" value="Unassembled WGS sequence"/>
</dbReference>
<comment type="caution">
    <text evidence="4">Lacks conserved residue(s) required for the propagation of feature annotation.</text>
</comment>
<dbReference type="InterPro" id="IPR001406">
    <property type="entry name" value="PsdUridine_synth_TruA"/>
</dbReference>
<feature type="domain" description="Pseudouridine synthase I TruA alpha/beta" evidence="6">
    <location>
        <begin position="148"/>
        <end position="277"/>
    </location>
</feature>
<evidence type="ECO:0000256" key="2">
    <source>
        <dbReference type="ARBA" id="ARBA00022694"/>
    </source>
</evidence>
<accession>A0ABS0J3G5</accession>
<dbReference type="InterPro" id="IPR020094">
    <property type="entry name" value="TruA/RsuA/RluB/E/F_N"/>
</dbReference>
<name>A0ABS0J3G5_9BACT</name>
<evidence type="ECO:0000259" key="6">
    <source>
        <dbReference type="Pfam" id="PF01416"/>
    </source>
</evidence>
<dbReference type="GO" id="GO:0160147">
    <property type="term" value="F:tRNA pseudouridine(38-40) synthase activity"/>
    <property type="evidence" value="ECO:0007669"/>
    <property type="project" value="UniProtKB-EC"/>
</dbReference>
<feature type="binding site" evidence="4">
    <location>
        <position position="115"/>
    </location>
    <ligand>
        <name>substrate</name>
    </ligand>
</feature>
<dbReference type="InterPro" id="IPR020097">
    <property type="entry name" value="PsdUridine_synth_TruA_a/b_dom"/>
</dbReference>
<dbReference type="InterPro" id="IPR020103">
    <property type="entry name" value="PsdUridine_synth_cat_dom_sf"/>
</dbReference>
<dbReference type="InterPro" id="IPR020095">
    <property type="entry name" value="PsdUridine_synth_TruA_C"/>
</dbReference>
<dbReference type="SUPFAM" id="SSF55120">
    <property type="entry name" value="Pseudouridine synthase"/>
    <property type="match status" value="1"/>
</dbReference>
<dbReference type="RefSeq" id="WP_196609022.1">
    <property type="nucleotide sequence ID" value="NZ_VRYY01000201.1"/>
</dbReference>
<feature type="domain" description="Pseudouridine synthase I TruA alpha/beta" evidence="6">
    <location>
        <begin position="8"/>
        <end position="109"/>
    </location>
</feature>
<comment type="catalytic activity">
    <reaction evidence="4 5">
        <text>uridine(38/39/40) in tRNA = pseudouridine(38/39/40) in tRNA</text>
        <dbReference type="Rhea" id="RHEA:22376"/>
        <dbReference type="Rhea" id="RHEA-COMP:10085"/>
        <dbReference type="Rhea" id="RHEA-COMP:10087"/>
        <dbReference type="ChEBI" id="CHEBI:65314"/>
        <dbReference type="ChEBI" id="CHEBI:65315"/>
        <dbReference type="EC" id="5.4.99.12"/>
    </reaction>
</comment>